<accession>A0A292YGZ4</accession>
<dbReference type="RefSeq" id="WP_096181662.1">
    <property type="nucleotide sequence ID" value="NZ_BDUF01000043.1"/>
</dbReference>
<comment type="subcellular location">
    <subcellularLocation>
        <location evidence="1">Cell membrane</location>
        <topology evidence="1">Multi-pass membrane protein</topology>
    </subcellularLocation>
</comment>
<feature type="transmembrane region" description="Helical" evidence="7">
    <location>
        <begin position="146"/>
        <end position="163"/>
    </location>
</feature>
<comment type="similarity">
    <text evidence="2">Belongs to the NrfD family.</text>
</comment>
<dbReference type="PANTHER" id="PTHR34856">
    <property type="entry name" value="PROTEIN NRFD"/>
    <property type="match status" value="1"/>
</dbReference>
<feature type="transmembrane region" description="Helical" evidence="7">
    <location>
        <begin position="57"/>
        <end position="76"/>
    </location>
</feature>
<keyword evidence="9" id="KW-1185">Reference proteome</keyword>
<keyword evidence="4 7" id="KW-0812">Transmembrane</keyword>
<evidence type="ECO:0000256" key="3">
    <source>
        <dbReference type="ARBA" id="ARBA00022475"/>
    </source>
</evidence>
<keyword evidence="3" id="KW-1003">Cell membrane</keyword>
<dbReference type="OrthoDB" id="2962617at2"/>
<evidence type="ECO:0008006" key="10">
    <source>
        <dbReference type="Google" id="ProtNLM"/>
    </source>
</evidence>
<dbReference type="AlphaFoldDB" id="A0A292YGZ4"/>
<feature type="transmembrane region" description="Helical" evidence="7">
    <location>
        <begin position="249"/>
        <end position="270"/>
    </location>
</feature>
<evidence type="ECO:0000313" key="9">
    <source>
        <dbReference type="Proteomes" id="UP000217785"/>
    </source>
</evidence>
<sequence length="311" mass="34396">MPVNPYDYFTHQLTSPSWHWEIVWYFFFAGIAAGTYITAAIAQLAGSKSDLQGAIRGYLVGLPLIFVCGFLLIIDLDRPERFLNMLWYWRESSPMLKLHSPMSLGGWVLGGFGGFAAAGFLYALVKMGKVKVPLLVKVANFLHEGPVSKFFLIWGIFTAFYLATYTGVLANTSQLPGWAASPLIPVLFLASGMSAGMALMVLMTPKQSELSEYRYKLEKADKYMILFELVVLIVFVVSLGTWASKVATGLYGVLLWGGVVVLGLLVPLLLKWKPNILGQRTAFVSSCLVIVGCYFLRYVVVMGPQSGYYGF</sequence>
<evidence type="ECO:0000313" key="8">
    <source>
        <dbReference type="EMBL" id="GAX89957.1"/>
    </source>
</evidence>
<dbReference type="Pfam" id="PF03916">
    <property type="entry name" value="NrfD"/>
    <property type="match status" value="1"/>
</dbReference>
<evidence type="ECO:0000256" key="7">
    <source>
        <dbReference type="SAM" id="Phobius"/>
    </source>
</evidence>
<evidence type="ECO:0000256" key="1">
    <source>
        <dbReference type="ARBA" id="ARBA00004651"/>
    </source>
</evidence>
<evidence type="ECO:0000256" key="6">
    <source>
        <dbReference type="ARBA" id="ARBA00023136"/>
    </source>
</evidence>
<keyword evidence="5 7" id="KW-1133">Transmembrane helix</keyword>
<organism evidence="8 9">
    <name type="scientific">Effusibacillus lacus</name>
    <dbReference type="NCBI Taxonomy" id="1348429"/>
    <lineage>
        <taxon>Bacteria</taxon>
        <taxon>Bacillati</taxon>
        <taxon>Bacillota</taxon>
        <taxon>Bacilli</taxon>
        <taxon>Bacillales</taxon>
        <taxon>Alicyclobacillaceae</taxon>
        <taxon>Effusibacillus</taxon>
    </lineage>
</organism>
<keyword evidence="6 7" id="KW-0472">Membrane</keyword>
<feature type="transmembrane region" description="Helical" evidence="7">
    <location>
        <begin position="183"/>
        <end position="202"/>
    </location>
</feature>
<dbReference type="GO" id="GO:0005886">
    <property type="term" value="C:plasma membrane"/>
    <property type="evidence" value="ECO:0007669"/>
    <property type="project" value="UniProtKB-SubCell"/>
</dbReference>
<feature type="transmembrane region" description="Helical" evidence="7">
    <location>
        <begin position="104"/>
        <end position="125"/>
    </location>
</feature>
<reference evidence="9" key="1">
    <citation type="submission" date="2017-07" db="EMBL/GenBank/DDBJ databases">
        <title>Draft genome sequence of Effusibacillus lacus strain skLN1.</title>
        <authorList>
            <person name="Watanabe M."/>
            <person name="Kojima H."/>
            <person name="Fukui M."/>
        </authorList>
    </citation>
    <scope>NUCLEOTIDE SEQUENCE [LARGE SCALE GENOMIC DNA]</scope>
    <source>
        <strain evidence="9">skLN1</strain>
    </source>
</reference>
<dbReference type="InterPro" id="IPR052049">
    <property type="entry name" value="Electron_transfer_protein"/>
</dbReference>
<evidence type="ECO:0000256" key="2">
    <source>
        <dbReference type="ARBA" id="ARBA00008929"/>
    </source>
</evidence>
<comment type="caution">
    <text evidence="8">The sequence shown here is derived from an EMBL/GenBank/DDBJ whole genome shotgun (WGS) entry which is preliminary data.</text>
</comment>
<dbReference type="Proteomes" id="UP000217785">
    <property type="component" value="Unassembled WGS sequence"/>
</dbReference>
<evidence type="ECO:0000256" key="4">
    <source>
        <dbReference type="ARBA" id="ARBA00022692"/>
    </source>
</evidence>
<feature type="transmembrane region" description="Helical" evidence="7">
    <location>
        <begin position="223"/>
        <end position="243"/>
    </location>
</feature>
<evidence type="ECO:0000256" key="5">
    <source>
        <dbReference type="ARBA" id="ARBA00022989"/>
    </source>
</evidence>
<dbReference type="Gene3D" id="1.20.1630.10">
    <property type="entry name" value="Formate dehydrogenase/DMSO reductase domain"/>
    <property type="match status" value="1"/>
</dbReference>
<proteinExistence type="inferred from homology"/>
<feature type="transmembrane region" description="Helical" evidence="7">
    <location>
        <begin position="22"/>
        <end position="45"/>
    </location>
</feature>
<gene>
    <name evidence="8" type="ORF">EFBL_1583</name>
</gene>
<dbReference type="InterPro" id="IPR005614">
    <property type="entry name" value="NrfD-like"/>
</dbReference>
<name>A0A292YGZ4_9BACL</name>
<feature type="transmembrane region" description="Helical" evidence="7">
    <location>
        <begin position="282"/>
        <end position="301"/>
    </location>
</feature>
<dbReference type="PANTHER" id="PTHR34856:SF2">
    <property type="entry name" value="PROTEIN NRFD"/>
    <property type="match status" value="1"/>
</dbReference>
<protein>
    <recommendedName>
        <fullName evidence="10">Polysulfide reductase</fullName>
    </recommendedName>
</protein>
<dbReference type="EMBL" id="BDUF01000043">
    <property type="protein sequence ID" value="GAX89957.1"/>
    <property type="molecule type" value="Genomic_DNA"/>
</dbReference>